<keyword evidence="3" id="KW-1185">Reference proteome</keyword>
<dbReference type="EMBL" id="QUAK01000021">
    <property type="protein sequence ID" value="RFU87950.1"/>
    <property type="molecule type" value="Genomic_DNA"/>
</dbReference>
<evidence type="ECO:0000313" key="3">
    <source>
        <dbReference type="Proteomes" id="UP000263094"/>
    </source>
</evidence>
<dbReference type="AlphaFoldDB" id="A0A372MBG3"/>
<dbReference type="Proteomes" id="UP000263094">
    <property type="component" value="Unassembled WGS sequence"/>
</dbReference>
<feature type="signal peptide" evidence="1">
    <location>
        <begin position="1"/>
        <end position="24"/>
    </location>
</feature>
<sequence>MRKRVSAAVGITSAALAISSIAFAPTAAAAGKTKGAIARVDCKVHSISSDFGTTSYKACHKMIGGKKHVKFNIRAKDTRRDGYCAVASAYIGTKGNGKKVISTSACGKNKTSAWKKGSTWHKATSAPHVYALTAL</sequence>
<protein>
    <recommendedName>
        <fullName evidence="4">Secreted protein</fullName>
    </recommendedName>
</protein>
<name>A0A372MBG3_9ACTN</name>
<reference evidence="2 3" key="1">
    <citation type="submission" date="2018-08" db="EMBL/GenBank/DDBJ databases">
        <title>Isolation, diversity and antifungal activity of Actinobacteria from wheat.</title>
        <authorList>
            <person name="Han C."/>
        </authorList>
    </citation>
    <scope>NUCLEOTIDE SEQUENCE [LARGE SCALE GENOMIC DNA]</scope>
    <source>
        <strain evidence="2 3">NEAU-YY421</strain>
    </source>
</reference>
<evidence type="ECO:0008006" key="4">
    <source>
        <dbReference type="Google" id="ProtNLM"/>
    </source>
</evidence>
<dbReference type="RefSeq" id="WP_128554518.1">
    <property type="nucleotide sequence ID" value="NZ_QUAK01000021.1"/>
</dbReference>
<comment type="caution">
    <text evidence="2">The sequence shown here is derived from an EMBL/GenBank/DDBJ whole genome shotgun (WGS) entry which is preliminary data.</text>
</comment>
<keyword evidence="1" id="KW-0732">Signal</keyword>
<evidence type="ECO:0000256" key="1">
    <source>
        <dbReference type="SAM" id="SignalP"/>
    </source>
</evidence>
<feature type="chain" id="PRO_5016943696" description="Secreted protein" evidence="1">
    <location>
        <begin position="25"/>
        <end position="135"/>
    </location>
</feature>
<proteinExistence type="predicted"/>
<gene>
    <name evidence="2" type="ORF">DY218_04115</name>
</gene>
<organism evidence="2 3">
    <name type="scientific">Streptomyces triticagri</name>
    <dbReference type="NCBI Taxonomy" id="2293568"/>
    <lineage>
        <taxon>Bacteria</taxon>
        <taxon>Bacillati</taxon>
        <taxon>Actinomycetota</taxon>
        <taxon>Actinomycetes</taxon>
        <taxon>Kitasatosporales</taxon>
        <taxon>Streptomycetaceae</taxon>
        <taxon>Streptomyces</taxon>
    </lineage>
</organism>
<evidence type="ECO:0000313" key="2">
    <source>
        <dbReference type="EMBL" id="RFU87950.1"/>
    </source>
</evidence>
<accession>A0A372MBG3</accession>